<feature type="transmembrane region" description="Helical" evidence="1">
    <location>
        <begin position="123"/>
        <end position="146"/>
    </location>
</feature>
<dbReference type="AlphaFoldDB" id="A0A101ER86"/>
<accession>A0A101ER86</accession>
<dbReference type="PATRIC" id="fig|93930.3.peg.1322"/>
<proteinExistence type="predicted"/>
<evidence type="ECO:0000313" key="3">
    <source>
        <dbReference type="Proteomes" id="UP000058636"/>
    </source>
</evidence>
<protein>
    <submittedName>
        <fullName evidence="2">Uncharacterized protein</fullName>
    </submittedName>
</protein>
<dbReference type="EMBL" id="LGFG01000025">
    <property type="protein sequence ID" value="KUK23431.1"/>
    <property type="molecule type" value="Genomic_DNA"/>
</dbReference>
<feature type="transmembrane region" description="Helical" evidence="1">
    <location>
        <begin position="186"/>
        <end position="204"/>
    </location>
</feature>
<dbReference type="PANTHER" id="PTHR43471:SF12">
    <property type="entry name" value="HYPOTHETICAL MEMBRANE PROTEIN, CONSERVED"/>
    <property type="match status" value="1"/>
</dbReference>
<dbReference type="Proteomes" id="UP000058636">
    <property type="component" value="Unassembled WGS sequence"/>
</dbReference>
<reference evidence="2 3" key="1">
    <citation type="journal article" date="2015" name="MBio">
        <title>Genome-Resolved Metagenomic Analysis Reveals Roles for Candidate Phyla and Other Microbial Community Members in Biogeochemical Transformations in Oil Reservoirs.</title>
        <authorList>
            <person name="Hu P."/>
            <person name="Tom L."/>
            <person name="Singh A."/>
            <person name="Thomas B.C."/>
            <person name="Baker B.J."/>
            <person name="Piceno Y.M."/>
            <person name="Andersen G.L."/>
            <person name="Banfield J.F."/>
        </authorList>
    </citation>
    <scope>NUCLEOTIDE SEQUENCE [LARGE SCALE GENOMIC DNA]</scope>
    <source>
        <strain evidence="2">46_26</strain>
    </source>
</reference>
<feature type="transmembrane region" description="Helical" evidence="1">
    <location>
        <begin position="158"/>
        <end position="179"/>
    </location>
</feature>
<gene>
    <name evidence="2" type="ORF">XD57_0478</name>
</gene>
<keyword evidence="1" id="KW-1133">Transmembrane helix</keyword>
<evidence type="ECO:0000256" key="1">
    <source>
        <dbReference type="SAM" id="Phobius"/>
    </source>
</evidence>
<dbReference type="GO" id="GO:0005886">
    <property type="term" value="C:plasma membrane"/>
    <property type="evidence" value="ECO:0007669"/>
    <property type="project" value="UniProtKB-SubCell"/>
</dbReference>
<name>A0A101ER86_9THEM</name>
<keyword evidence="1" id="KW-0472">Membrane</keyword>
<keyword evidence="1" id="KW-0812">Transmembrane</keyword>
<evidence type="ECO:0000313" key="2">
    <source>
        <dbReference type="EMBL" id="KUK23431.1"/>
    </source>
</evidence>
<comment type="caution">
    <text evidence="2">The sequence shown here is derived from an EMBL/GenBank/DDBJ whole genome shotgun (WGS) entry which is preliminary data.</text>
</comment>
<organism evidence="2 3">
    <name type="scientific">Thermotoga petrophila</name>
    <dbReference type="NCBI Taxonomy" id="93929"/>
    <lineage>
        <taxon>Bacteria</taxon>
        <taxon>Thermotogati</taxon>
        <taxon>Thermotogota</taxon>
        <taxon>Thermotogae</taxon>
        <taxon>Thermotogales</taxon>
        <taxon>Thermotogaceae</taxon>
        <taxon>Thermotoga</taxon>
    </lineage>
</organism>
<feature type="transmembrane region" description="Helical" evidence="1">
    <location>
        <begin position="68"/>
        <end position="93"/>
    </location>
</feature>
<dbReference type="Pfam" id="PF12679">
    <property type="entry name" value="ABC2_membrane_2"/>
    <property type="match status" value="1"/>
</dbReference>
<sequence>MNIFRWDMKRYMKSTIAWTVVLILLQLMYAAFYPSMAKETEFITKWMKVMPKAFVKLFGLEDMDFSNIMNYLAMVSSIYVTLVGGVFASLVGVRSVSREENEKTVEFLLSKPVSRFEVVISKFFSSLVHVLIFDALLFSSLFMFANIYSSSPVEVEKFVVFAFSQVFLHFTLMNISFFVGTLRSDGALSLGLGTVFVLYVLNMISKITDKAEFLKYFTPFSYADPSTVIRHGFPEFSGLFFALVNIALLISSIVLFSKKDILV</sequence>
<feature type="transmembrane region" description="Helical" evidence="1">
    <location>
        <begin position="236"/>
        <end position="256"/>
    </location>
</feature>
<dbReference type="PANTHER" id="PTHR43471">
    <property type="entry name" value="ABC TRANSPORTER PERMEASE"/>
    <property type="match status" value="1"/>
</dbReference>
<dbReference type="GO" id="GO:0140359">
    <property type="term" value="F:ABC-type transporter activity"/>
    <property type="evidence" value="ECO:0007669"/>
    <property type="project" value="InterPro"/>
</dbReference>